<sequence length="49" mass="5317">MILGDENSLGKHNAGTLDMSLAACGTHFRGQIIYIKTPMSLIIGRKITE</sequence>
<dbReference type="AlphaFoldDB" id="A0A0F3N563"/>
<protein>
    <submittedName>
        <fullName evidence="1">Uncharacterized protein</fullName>
    </submittedName>
</protein>
<accession>A0A0F3N563</accession>
<gene>
    <name evidence="1" type="ORF">EPHNCH_1270</name>
</gene>
<evidence type="ECO:0000313" key="2">
    <source>
        <dbReference type="Proteomes" id="UP000033754"/>
    </source>
</evidence>
<comment type="caution">
    <text evidence="1">The sequence shown here is derived from an EMBL/GenBank/DDBJ whole genome shotgun (WGS) entry which is preliminary data.</text>
</comment>
<name>A0A0F3N563_ANAPH</name>
<proteinExistence type="predicted"/>
<reference evidence="1 2" key="1">
    <citation type="submission" date="2015-01" db="EMBL/GenBank/DDBJ databases">
        <title>Genome Sequencing of Rickettsiales.</title>
        <authorList>
            <person name="Daugherty S.C."/>
            <person name="Su Q."/>
            <person name="Abolude K."/>
            <person name="Beier-Sexton M."/>
            <person name="Carlyon J.A."/>
            <person name="Carter R."/>
            <person name="Day N.P."/>
            <person name="Dumler S.J."/>
            <person name="Dyachenko V."/>
            <person name="Godinez A."/>
            <person name="Kurtti T.J."/>
            <person name="Lichay M."/>
            <person name="Mullins K.E."/>
            <person name="Ott S."/>
            <person name="Pappas-Brown V."/>
            <person name="Paris D.H."/>
            <person name="Patel P."/>
            <person name="Richards A.L."/>
            <person name="Sadzewicz L."/>
            <person name="Sears K."/>
            <person name="Seidman D."/>
            <person name="Sengamalay N."/>
            <person name="Stenos J."/>
            <person name="Tallon L.J."/>
            <person name="Vincent G."/>
            <person name="Fraser C.M."/>
            <person name="Munderloh U."/>
            <person name="Dunning-Hotopp J.C."/>
        </authorList>
    </citation>
    <scope>NUCLEOTIDE SEQUENCE [LARGE SCALE GENOMIC DNA]</scope>
    <source>
        <strain evidence="1 2">NCH-1</strain>
    </source>
</reference>
<dbReference type="EMBL" id="LANT01000008">
    <property type="protein sequence ID" value="KJV63200.1"/>
    <property type="molecule type" value="Genomic_DNA"/>
</dbReference>
<dbReference type="PATRIC" id="fig|1359161.3.peg.1455"/>
<evidence type="ECO:0000313" key="1">
    <source>
        <dbReference type="EMBL" id="KJV63200.1"/>
    </source>
</evidence>
<dbReference type="Proteomes" id="UP000033754">
    <property type="component" value="Unassembled WGS sequence"/>
</dbReference>
<organism evidence="1 2">
    <name type="scientific">Anaplasma phagocytophilum str. NCH-1</name>
    <dbReference type="NCBI Taxonomy" id="1359161"/>
    <lineage>
        <taxon>Bacteria</taxon>
        <taxon>Pseudomonadati</taxon>
        <taxon>Pseudomonadota</taxon>
        <taxon>Alphaproteobacteria</taxon>
        <taxon>Rickettsiales</taxon>
        <taxon>Anaplasmataceae</taxon>
        <taxon>Anaplasma</taxon>
        <taxon>phagocytophilum group</taxon>
    </lineage>
</organism>